<dbReference type="SUPFAM" id="SSF143011">
    <property type="entry name" value="RelE-like"/>
    <property type="match status" value="1"/>
</dbReference>
<evidence type="ECO:0008006" key="5">
    <source>
        <dbReference type="Google" id="ProtNLM"/>
    </source>
</evidence>
<evidence type="ECO:0000313" key="4">
    <source>
        <dbReference type="Proteomes" id="UP000178964"/>
    </source>
</evidence>
<comment type="caution">
    <text evidence="3">The sequence shown here is derived from an EMBL/GenBank/DDBJ whole genome shotgun (WGS) entry which is preliminary data.</text>
</comment>
<dbReference type="AlphaFoldDB" id="A0A1F4VPG3"/>
<evidence type="ECO:0000313" key="3">
    <source>
        <dbReference type="EMBL" id="OGC58898.1"/>
    </source>
</evidence>
<dbReference type="PANTHER" id="PTHR35601">
    <property type="entry name" value="TOXIN RELE"/>
    <property type="match status" value="1"/>
</dbReference>
<keyword evidence="2" id="KW-1277">Toxin-antitoxin system</keyword>
<dbReference type="InterPro" id="IPR035093">
    <property type="entry name" value="RelE/ParE_toxin_dom_sf"/>
</dbReference>
<gene>
    <name evidence="3" type="ORF">A3A70_00320</name>
</gene>
<proteinExistence type="inferred from homology"/>
<dbReference type="Proteomes" id="UP000178964">
    <property type="component" value="Unassembled WGS sequence"/>
</dbReference>
<dbReference type="Pfam" id="PF05016">
    <property type="entry name" value="ParE_toxin"/>
    <property type="match status" value="1"/>
</dbReference>
<dbReference type="EMBL" id="MEVK01000028">
    <property type="protein sequence ID" value="OGC58898.1"/>
    <property type="molecule type" value="Genomic_DNA"/>
</dbReference>
<evidence type="ECO:0000256" key="1">
    <source>
        <dbReference type="ARBA" id="ARBA00006226"/>
    </source>
</evidence>
<dbReference type="Gene3D" id="3.30.2310.20">
    <property type="entry name" value="RelE-like"/>
    <property type="match status" value="1"/>
</dbReference>
<dbReference type="PANTHER" id="PTHR35601:SF1">
    <property type="entry name" value="TOXIN RELE"/>
    <property type="match status" value="1"/>
</dbReference>
<dbReference type="InterPro" id="IPR007712">
    <property type="entry name" value="RelE/ParE_toxin"/>
</dbReference>
<accession>A0A1F4VPG3</accession>
<name>A0A1F4VPG3_UNCKA</name>
<evidence type="ECO:0000256" key="2">
    <source>
        <dbReference type="ARBA" id="ARBA00022649"/>
    </source>
</evidence>
<sequence length="85" mass="10103">MNWGWEFTSDAQKQLLKLSKPDQKRIILKLDYFMASEDPLTFSQKMLNSQIGSYRFRVGDYRIIFDLEDDLIVVVAVGHRKDIYR</sequence>
<comment type="similarity">
    <text evidence="1">Belongs to the RelE toxin family.</text>
</comment>
<organism evidence="3 4">
    <name type="scientific">candidate division WWE3 bacterium RIFCSPLOWO2_01_FULL_42_11</name>
    <dbReference type="NCBI Taxonomy" id="1802627"/>
    <lineage>
        <taxon>Bacteria</taxon>
        <taxon>Katanobacteria</taxon>
    </lineage>
</organism>
<reference evidence="3 4" key="1">
    <citation type="journal article" date="2016" name="Nat. Commun.">
        <title>Thousands of microbial genomes shed light on interconnected biogeochemical processes in an aquifer system.</title>
        <authorList>
            <person name="Anantharaman K."/>
            <person name="Brown C.T."/>
            <person name="Hug L.A."/>
            <person name="Sharon I."/>
            <person name="Castelle C.J."/>
            <person name="Probst A.J."/>
            <person name="Thomas B.C."/>
            <person name="Singh A."/>
            <person name="Wilkins M.J."/>
            <person name="Karaoz U."/>
            <person name="Brodie E.L."/>
            <person name="Williams K.H."/>
            <person name="Hubbard S.S."/>
            <person name="Banfield J.F."/>
        </authorList>
    </citation>
    <scope>NUCLEOTIDE SEQUENCE [LARGE SCALE GENOMIC DNA]</scope>
</reference>
<protein>
    <recommendedName>
        <fullName evidence="5">Addiction module toxin RelE</fullName>
    </recommendedName>
</protein>